<dbReference type="InterPro" id="IPR050031">
    <property type="entry name" value="XdhB_XDHase"/>
</dbReference>
<dbReference type="InterPro" id="IPR036683">
    <property type="entry name" value="CO_DH_flav_C_dom_sf"/>
</dbReference>
<gene>
    <name evidence="4" type="ORF">FC83_GL001748</name>
</gene>
<dbReference type="GO" id="GO:0071949">
    <property type="term" value="F:FAD binding"/>
    <property type="evidence" value="ECO:0007669"/>
    <property type="project" value="InterPro"/>
</dbReference>
<dbReference type="STRING" id="1423734.FC83_GL001748"/>
<keyword evidence="2" id="KW-0560">Oxidoreductase</keyword>
<dbReference type="Pfam" id="PF00941">
    <property type="entry name" value="FAD_binding_5"/>
    <property type="match status" value="1"/>
</dbReference>
<dbReference type="PROSITE" id="PS51387">
    <property type="entry name" value="FAD_PCMH"/>
    <property type="match status" value="1"/>
</dbReference>
<dbReference type="InterPro" id="IPR002346">
    <property type="entry name" value="Mopterin_DH_FAD-bd"/>
</dbReference>
<dbReference type="GO" id="GO:0002197">
    <property type="term" value="C:xanthine dehydrogenase complex"/>
    <property type="evidence" value="ECO:0007669"/>
    <property type="project" value="InterPro"/>
</dbReference>
<dbReference type="NCBIfam" id="NF043083">
    <property type="entry name" value="XdhB_XDHase"/>
    <property type="match status" value="1"/>
</dbReference>
<dbReference type="Gene3D" id="3.30.390.50">
    <property type="entry name" value="CO dehydrogenase flavoprotein, C-terminal domain"/>
    <property type="match status" value="1"/>
</dbReference>
<dbReference type="InterPro" id="IPR016169">
    <property type="entry name" value="FAD-bd_PCMH_sub2"/>
</dbReference>
<keyword evidence="1" id="KW-0285">Flavoprotein</keyword>
<proteinExistence type="predicted"/>
<dbReference type="NCBIfam" id="NF007427">
    <property type="entry name" value="PRK09971.1"/>
    <property type="match status" value="1"/>
</dbReference>
<dbReference type="PATRIC" id="fig|1423734.3.peg.1767"/>
<keyword evidence="5" id="KW-1185">Reference proteome</keyword>
<dbReference type="PANTHER" id="PTHR42659">
    <property type="entry name" value="XANTHINE DEHYDROGENASE SUBUNIT C-RELATED"/>
    <property type="match status" value="1"/>
</dbReference>
<dbReference type="SUPFAM" id="SSF56176">
    <property type="entry name" value="FAD-binding/transporter-associated domain-like"/>
    <property type="match status" value="1"/>
</dbReference>
<evidence type="ECO:0000313" key="4">
    <source>
        <dbReference type="EMBL" id="KRM30612.1"/>
    </source>
</evidence>
<dbReference type="GO" id="GO:0004854">
    <property type="term" value="F:xanthine dehydrogenase activity"/>
    <property type="evidence" value="ECO:0007669"/>
    <property type="project" value="InterPro"/>
</dbReference>
<dbReference type="eggNOG" id="COG1319">
    <property type="taxonomic scope" value="Bacteria"/>
</dbReference>
<accession>X0PN24</accession>
<dbReference type="PANTHER" id="PTHR42659:SF9">
    <property type="entry name" value="XANTHINE DEHYDROGENASE FAD-BINDING SUBUNIT XDHB-RELATED"/>
    <property type="match status" value="1"/>
</dbReference>
<organism evidence="4 5">
    <name type="scientific">Agrilactobacillus composti DSM 18527 = JCM 14202</name>
    <dbReference type="NCBI Taxonomy" id="1423734"/>
    <lineage>
        <taxon>Bacteria</taxon>
        <taxon>Bacillati</taxon>
        <taxon>Bacillota</taxon>
        <taxon>Bacilli</taxon>
        <taxon>Lactobacillales</taxon>
        <taxon>Lactobacillaceae</taxon>
        <taxon>Agrilactobacillus</taxon>
    </lineage>
</organism>
<dbReference type="InterPro" id="IPR016167">
    <property type="entry name" value="FAD-bd_PCMH_sub1"/>
</dbReference>
<evidence type="ECO:0000259" key="3">
    <source>
        <dbReference type="PROSITE" id="PS51387"/>
    </source>
</evidence>
<dbReference type="SMART" id="SM01092">
    <property type="entry name" value="CO_deh_flav_C"/>
    <property type="match status" value="1"/>
</dbReference>
<dbReference type="Proteomes" id="UP000051236">
    <property type="component" value="Unassembled WGS sequence"/>
</dbReference>
<protein>
    <submittedName>
        <fullName evidence="4">Xanthine dehydrogenase subunit XdhB</fullName>
    </submittedName>
</protein>
<dbReference type="RefSeq" id="WP_035450615.1">
    <property type="nucleotide sequence ID" value="NZ_AZGA01000088.1"/>
</dbReference>
<dbReference type="Gene3D" id="3.30.43.10">
    <property type="entry name" value="Uridine Diphospho-n-acetylenolpyruvylglucosamine Reductase, domain 2"/>
    <property type="match status" value="1"/>
</dbReference>
<dbReference type="InterPro" id="IPR036318">
    <property type="entry name" value="FAD-bd_PCMH-like_sf"/>
</dbReference>
<dbReference type="InterPro" id="IPR051312">
    <property type="entry name" value="Diverse_Substr_Oxidored"/>
</dbReference>
<dbReference type="InterPro" id="IPR005107">
    <property type="entry name" value="CO_DH_flav_C"/>
</dbReference>
<evidence type="ECO:0000313" key="5">
    <source>
        <dbReference type="Proteomes" id="UP000051236"/>
    </source>
</evidence>
<sequence length="289" mass="30976">MYDITDYHEATSLAEFFKLAAADPKARIVAGGTDTLVKSRAEVPAFTGMALIGITRIPELQGIEYQADGTLSIGALNTFVTIEHDPLIQKYVPLLSQAVSLVGGPQTRHMGTIGGNICNAGPAADSAPALFTYNTICEIQGPDGIKDIPIADFYRGPGQTILKPGEVLTRFKIKAADYQGFHGHYTKFARRNALDIANLSCAALVKVHGEQISDLRLCFGAAGPTPLRMPVAEAYAQGKALTDATLAQIGQLCLRDTHDITDWRDSKAFRDHLVTVLPGRDITAALRGA</sequence>
<evidence type="ECO:0000256" key="2">
    <source>
        <dbReference type="ARBA" id="ARBA00023002"/>
    </source>
</evidence>
<feature type="domain" description="FAD-binding PCMH-type" evidence="3">
    <location>
        <begin position="1"/>
        <end position="178"/>
    </location>
</feature>
<dbReference type="EMBL" id="AZGA01000088">
    <property type="protein sequence ID" value="KRM30612.1"/>
    <property type="molecule type" value="Genomic_DNA"/>
</dbReference>
<name>X0PN24_9LACO</name>
<dbReference type="InterPro" id="IPR016166">
    <property type="entry name" value="FAD-bd_PCMH"/>
</dbReference>
<dbReference type="AlphaFoldDB" id="X0PN24"/>
<reference evidence="4 5" key="1">
    <citation type="journal article" date="2015" name="Genome Announc.">
        <title>Expanding the biotechnology potential of lactobacilli through comparative genomics of 213 strains and associated genera.</title>
        <authorList>
            <person name="Sun Z."/>
            <person name="Harris H.M."/>
            <person name="McCann A."/>
            <person name="Guo C."/>
            <person name="Argimon S."/>
            <person name="Zhang W."/>
            <person name="Yang X."/>
            <person name="Jeffery I.B."/>
            <person name="Cooney J.C."/>
            <person name="Kagawa T.F."/>
            <person name="Liu W."/>
            <person name="Song Y."/>
            <person name="Salvetti E."/>
            <person name="Wrobel A."/>
            <person name="Rasinkangas P."/>
            <person name="Parkhill J."/>
            <person name="Rea M.C."/>
            <person name="O'Sullivan O."/>
            <person name="Ritari J."/>
            <person name="Douillard F.P."/>
            <person name="Paul Ross R."/>
            <person name="Yang R."/>
            <person name="Briner A.E."/>
            <person name="Felis G.E."/>
            <person name="de Vos W.M."/>
            <person name="Barrangou R."/>
            <person name="Klaenhammer T.R."/>
            <person name="Caufield P.W."/>
            <person name="Cui Y."/>
            <person name="Zhang H."/>
            <person name="O'Toole P.W."/>
        </authorList>
    </citation>
    <scope>NUCLEOTIDE SEQUENCE [LARGE SCALE GENOMIC DNA]</scope>
    <source>
        <strain evidence="4 5">DSM 18527</strain>
    </source>
</reference>
<dbReference type="OrthoDB" id="9774454at2"/>
<evidence type="ECO:0000256" key="1">
    <source>
        <dbReference type="ARBA" id="ARBA00022630"/>
    </source>
</evidence>
<dbReference type="SUPFAM" id="SSF55447">
    <property type="entry name" value="CO dehydrogenase flavoprotein C-terminal domain-like"/>
    <property type="match status" value="1"/>
</dbReference>
<dbReference type="Pfam" id="PF03450">
    <property type="entry name" value="CO_deh_flav_C"/>
    <property type="match status" value="1"/>
</dbReference>
<comment type="caution">
    <text evidence="4">The sequence shown here is derived from an EMBL/GenBank/DDBJ whole genome shotgun (WGS) entry which is preliminary data.</text>
</comment>
<dbReference type="Gene3D" id="3.30.465.10">
    <property type="match status" value="1"/>
</dbReference>